<evidence type="ECO:0000313" key="5">
    <source>
        <dbReference type="Proteomes" id="UP000073200"/>
    </source>
</evidence>
<proteinExistence type="predicted"/>
<reference evidence="4 5" key="1">
    <citation type="submission" date="2016-02" db="EMBL/GenBank/DDBJ databases">
        <authorList>
            <consortium name="Pathogen Informatics"/>
        </authorList>
    </citation>
    <scope>NUCLEOTIDE SEQUENCE [LARGE SCALE GENOMIC DNA]</scope>
    <source>
        <strain evidence="2 5">LSS59</strain>
        <strain evidence="3 4">LSS90</strain>
    </source>
</reference>
<evidence type="ECO:0000313" key="2">
    <source>
        <dbReference type="EMBL" id="CYU69284.1"/>
    </source>
</evidence>
<accession>A0A116L2Q9</accession>
<gene>
    <name evidence="2" type="ORF">ERS132421_00279</name>
    <name evidence="3" type="ORF">ERS132452_02202</name>
</gene>
<dbReference type="AlphaFoldDB" id="A0A116L2Q9"/>
<dbReference type="Pfam" id="PF07866">
    <property type="entry name" value="DUF1653"/>
    <property type="match status" value="1"/>
</dbReference>
<organism evidence="2 5">
    <name type="scientific">Streptococcus suis</name>
    <dbReference type="NCBI Taxonomy" id="1307"/>
    <lineage>
        <taxon>Bacteria</taxon>
        <taxon>Bacillati</taxon>
        <taxon>Bacillota</taxon>
        <taxon>Bacilli</taxon>
        <taxon>Lactobacillales</taxon>
        <taxon>Streptococcaceae</taxon>
        <taxon>Streptococcus</taxon>
    </lineage>
</organism>
<evidence type="ECO:0000259" key="1">
    <source>
        <dbReference type="Pfam" id="PF07866"/>
    </source>
</evidence>
<evidence type="ECO:0000313" key="3">
    <source>
        <dbReference type="EMBL" id="CYW28106.1"/>
    </source>
</evidence>
<dbReference type="RefSeq" id="WP_105115189.1">
    <property type="nucleotide sequence ID" value="NZ_CEDG01000002.1"/>
</dbReference>
<dbReference type="Gene3D" id="2.30.30.320">
    <property type="entry name" value="DUF1653-like domain"/>
    <property type="match status" value="1"/>
</dbReference>
<protein>
    <recommendedName>
        <fullName evidence="1">DUF1653 domain-containing protein</fullName>
    </recommendedName>
</protein>
<dbReference type="Proteomes" id="UP000071765">
    <property type="component" value="Unassembled WGS sequence"/>
</dbReference>
<evidence type="ECO:0000313" key="4">
    <source>
        <dbReference type="Proteomes" id="UP000071765"/>
    </source>
</evidence>
<sequence>MKYKHLKSGKIYKVLFTVIIESDLVPGVVYQSLSTGDIFVRPASEFYDGRFVLEVE</sequence>
<name>A0A116L2Q9_STRSU</name>
<dbReference type="InterPro" id="IPR023387">
    <property type="entry name" value="DUF1653-like_dom"/>
</dbReference>
<dbReference type="EMBL" id="FIIN01000022">
    <property type="protein sequence ID" value="CYW28106.1"/>
    <property type="molecule type" value="Genomic_DNA"/>
</dbReference>
<dbReference type="InterPro" id="IPR037135">
    <property type="entry name" value="DUF1653-like_dom_sf"/>
</dbReference>
<feature type="domain" description="DUF1653" evidence="1">
    <location>
        <begin position="2"/>
        <end position="48"/>
    </location>
</feature>
<dbReference type="EMBL" id="FIHG01000001">
    <property type="protein sequence ID" value="CYU69284.1"/>
    <property type="molecule type" value="Genomic_DNA"/>
</dbReference>
<dbReference type="Proteomes" id="UP000073200">
    <property type="component" value="Unassembled WGS sequence"/>
</dbReference>